<feature type="chain" id="PRO_5022776578" evidence="2">
    <location>
        <begin position="23"/>
        <end position="406"/>
    </location>
</feature>
<dbReference type="SUPFAM" id="SSF50494">
    <property type="entry name" value="Trypsin-like serine proteases"/>
    <property type="match status" value="1"/>
</dbReference>
<keyword evidence="5" id="KW-1185">Reference proteome</keyword>
<evidence type="ECO:0000256" key="2">
    <source>
        <dbReference type="SAM" id="SignalP"/>
    </source>
</evidence>
<dbReference type="Gene3D" id="2.40.10.120">
    <property type="match status" value="1"/>
</dbReference>
<dbReference type="OrthoDB" id="290751at2"/>
<dbReference type="PRINTS" id="PR00834">
    <property type="entry name" value="PROTEASES2C"/>
</dbReference>
<dbReference type="Pfam" id="PF13365">
    <property type="entry name" value="Trypsin_2"/>
    <property type="match status" value="1"/>
</dbReference>
<organism evidence="4 5">
    <name type="scientific">Limnoglobus roseus</name>
    <dbReference type="NCBI Taxonomy" id="2598579"/>
    <lineage>
        <taxon>Bacteria</taxon>
        <taxon>Pseudomonadati</taxon>
        <taxon>Planctomycetota</taxon>
        <taxon>Planctomycetia</taxon>
        <taxon>Gemmatales</taxon>
        <taxon>Gemmataceae</taxon>
        <taxon>Limnoglobus</taxon>
    </lineage>
</organism>
<dbReference type="Pfam" id="PF04536">
    <property type="entry name" value="TPM_phosphatase"/>
    <property type="match status" value="1"/>
</dbReference>
<gene>
    <name evidence="4" type="ORF">PX52LOC_00332</name>
</gene>
<dbReference type="GO" id="GO:0004252">
    <property type="term" value="F:serine-type endopeptidase activity"/>
    <property type="evidence" value="ECO:0007669"/>
    <property type="project" value="InterPro"/>
</dbReference>
<dbReference type="RefSeq" id="WP_149108445.1">
    <property type="nucleotide sequence ID" value="NZ_CP042425.1"/>
</dbReference>
<dbReference type="GO" id="GO:0006508">
    <property type="term" value="P:proteolysis"/>
    <property type="evidence" value="ECO:0007669"/>
    <property type="project" value="UniProtKB-KW"/>
</dbReference>
<dbReference type="InterPro" id="IPR009003">
    <property type="entry name" value="Peptidase_S1_PA"/>
</dbReference>
<evidence type="ECO:0000256" key="1">
    <source>
        <dbReference type="SAM" id="MobiDB-lite"/>
    </source>
</evidence>
<feature type="signal peptide" evidence="2">
    <location>
        <begin position="1"/>
        <end position="22"/>
    </location>
</feature>
<keyword evidence="2" id="KW-0732">Signal</keyword>
<dbReference type="Proteomes" id="UP000324974">
    <property type="component" value="Chromosome"/>
</dbReference>
<dbReference type="EMBL" id="CP042425">
    <property type="protein sequence ID" value="QEL13475.1"/>
    <property type="molecule type" value="Genomic_DNA"/>
</dbReference>
<dbReference type="InterPro" id="IPR033116">
    <property type="entry name" value="TRYPSIN_SER"/>
</dbReference>
<dbReference type="InterPro" id="IPR007621">
    <property type="entry name" value="TPM_dom"/>
</dbReference>
<feature type="domain" description="TPM" evidence="3">
    <location>
        <begin position="270"/>
        <end position="400"/>
    </location>
</feature>
<dbReference type="KEGG" id="lrs:PX52LOC_00332"/>
<proteinExistence type="predicted"/>
<keyword evidence="4" id="KW-0378">Hydrolase</keyword>
<dbReference type="PROSITE" id="PS00135">
    <property type="entry name" value="TRYPSIN_SER"/>
    <property type="match status" value="1"/>
</dbReference>
<keyword evidence="4" id="KW-0645">Protease</keyword>
<dbReference type="PANTHER" id="PTHR43019:SF62">
    <property type="entry name" value="SERINE ENDOPROTEASE DEGS"/>
    <property type="match status" value="1"/>
</dbReference>
<evidence type="ECO:0000259" key="3">
    <source>
        <dbReference type="Pfam" id="PF04536"/>
    </source>
</evidence>
<accession>A0A5C1A586</accession>
<evidence type="ECO:0000313" key="5">
    <source>
        <dbReference type="Proteomes" id="UP000324974"/>
    </source>
</evidence>
<dbReference type="Gene3D" id="3.10.310.50">
    <property type="match status" value="1"/>
</dbReference>
<dbReference type="AlphaFoldDB" id="A0A5C1A586"/>
<dbReference type="InterPro" id="IPR001940">
    <property type="entry name" value="Peptidase_S1C"/>
</dbReference>
<dbReference type="PANTHER" id="PTHR43019">
    <property type="entry name" value="SERINE ENDOPROTEASE DEGS"/>
    <property type="match status" value="1"/>
</dbReference>
<feature type="region of interest" description="Disordered" evidence="1">
    <location>
        <begin position="244"/>
        <end position="271"/>
    </location>
</feature>
<reference evidence="5" key="1">
    <citation type="submission" date="2019-08" db="EMBL/GenBank/DDBJ databases">
        <title>Limnoglobus roseus gen. nov., sp. nov., a novel freshwater planctomycete with a giant genome from the family Gemmataceae.</title>
        <authorList>
            <person name="Kulichevskaya I.S."/>
            <person name="Naumoff D.G."/>
            <person name="Miroshnikov K."/>
            <person name="Ivanova A."/>
            <person name="Philippov D.A."/>
            <person name="Hakobyan A."/>
            <person name="Rijpstra I.C."/>
            <person name="Sinninghe Damste J.S."/>
            <person name="Liesack W."/>
            <person name="Dedysh S.N."/>
        </authorList>
    </citation>
    <scope>NUCLEOTIDE SEQUENCE [LARGE SCALE GENOMIC DNA]</scope>
    <source>
        <strain evidence="5">PX52</strain>
    </source>
</reference>
<name>A0A5C1A586_9BACT</name>
<feature type="compositionally biased region" description="Basic and acidic residues" evidence="1">
    <location>
        <begin position="244"/>
        <end position="267"/>
    </location>
</feature>
<protein>
    <submittedName>
        <fullName evidence="4">Serine protease</fullName>
    </submittedName>
</protein>
<sequence>MTVLRRAMVLLTLLVAGPTVRADDSDGAKVYKKVIHSVVWVHSTRDKGLATGSGTLVDREKRLVLTNYHVVEDNPRARVFFPYFRDGKPIAEKKYYSDRAKDLAIAGKVIAVEKTVDLALIQLDHLPAGVTAVPVAAQSVEPGQTVHSVGNTGKSDALWGYVPGKVRQVYKKEWRAKLDGNRILRFKAEVVETDSATNPGDSGGPLLNDKGELVGVTQGGAVDAQLVSTFVDVTEVQRLLRSEGVKTTKADEPKKTSPTGESKRDKPATVADGGKFFTEETVKKLQDAVNDLHAKQKVDLLVETFATVPKDDLEKVKGMKPDERTKYMREWATKRSTAETVSGFVVVVCKEPRNFYISSSPDVAARFPADFDQKLIKTLLDGLKNQKGDDAILEVAKMVKDNVKAK</sequence>
<evidence type="ECO:0000313" key="4">
    <source>
        <dbReference type="EMBL" id="QEL13475.1"/>
    </source>
</evidence>